<reference evidence="3 4" key="1">
    <citation type="submission" date="2019-11" db="EMBL/GenBank/DDBJ databases">
        <title>Characterization of a novel member of the family Ackermannviridae.</title>
        <authorList>
            <person name="Maina A.N."/>
            <person name="Mwaura F.B."/>
            <person name="Jumba M."/>
        </authorList>
    </citation>
    <scope>NUCLEOTIDE SEQUENCE [LARGE SCALE GENOMIC DNA]</scope>
</reference>
<dbReference type="NCBIfam" id="TIGR02937">
    <property type="entry name" value="sigma70-ECF"/>
    <property type="match status" value="1"/>
</dbReference>
<dbReference type="SUPFAM" id="SSF88659">
    <property type="entry name" value="Sigma3 and sigma4 domains of RNA polymerase sigma factors"/>
    <property type="match status" value="1"/>
</dbReference>
<dbReference type="Gene3D" id="1.20.120.1810">
    <property type="match status" value="1"/>
</dbReference>
<dbReference type="PANTHER" id="PTHR30603">
    <property type="entry name" value="RNA POLYMERASE SIGMA FACTOR RPO"/>
    <property type="match status" value="1"/>
</dbReference>
<evidence type="ECO:0000313" key="4">
    <source>
        <dbReference type="Proteomes" id="UP000433471"/>
    </source>
</evidence>
<gene>
    <name evidence="3" type="ORF">Kuja_1500</name>
</gene>
<dbReference type="EMBL" id="MN718199">
    <property type="protein sequence ID" value="QGZ16141.1"/>
    <property type="molecule type" value="Genomic_DNA"/>
</dbReference>
<dbReference type="GO" id="GO:0006352">
    <property type="term" value="P:DNA-templated transcription initiation"/>
    <property type="evidence" value="ECO:0007669"/>
    <property type="project" value="InterPro"/>
</dbReference>
<keyword evidence="4" id="KW-1185">Reference proteome</keyword>
<dbReference type="Proteomes" id="UP000433471">
    <property type="component" value="Segment"/>
</dbReference>
<sequence>MFDDIDEVDNVQNDEKEDKSLASTMRESLLSRDPSSVFAKFLPKNSKGFPDYEEALELIKKAQQGDVKAKQEMIERNLLLAVKEVTKFAKQRNLLYGDSGVLEDLMQEAVFGLDRAVMGFDTTQPWRFSTYAVSWIYQCMSRGFDDTMRNTVRIPTHLQLSISRINRAVNQICRDEGTTLNNIKNKYEKIAIFFYQNYGFVNGNKPKELPDKEYFRDEKTGLYSWEKLSKKHKQRHIDKVTEIYNDCAYGSNLGDVSLDATMKSDDDNGKEDSLIDFYTYDAIEVPDHIAELTSSQKNLSYAVAAIKKDVYRQVIRRRIILGETLDHVGQTLGLTRERIRQIQVLGENQMKFVLTSENKPRFRLTNPEVFFDESFEDNEFACRIECIQHTEQVVSLPKKIQKTKKSSEDINQSNEEINMGIGLSTKSEPKNLEESYIVETKVETKVETIKELLVTPTFLVPPAHASKSITERHFRHIRSDKKWPEFKKQLTQEIDDVVDANPTHNHKAIHPKVTKQLLKLLLVEGKTQQEAMAELGVRQDTACRYMKRWRLYKGAETFVPTRDHTQPFNTPQGYKYMVVTEETHNKLDLQFAKVSKAAELDAKDFASKNPELIHNLSNLSRNKCDGQFMLPFHEAIVALRLEGVSPPRIAALAGLYVSYVQQITAKYNKLVDQGKIDKPRVGKKK</sequence>
<evidence type="ECO:0000259" key="2">
    <source>
        <dbReference type="Pfam" id="PF04542"/>
    </source>
</evidence>
<protein>
    <submittedName>
        <fullName evidence="3">RNA polymerase sigma-70 factor</fullName>
    </submittedName>
</protein>
<organism evidence="3 4">
    <name type="scientific">Vibrio phage vB_VchM_Kuja</name>
    <dbReference type="NCBI Taxonomy" id="2686437"/>
    <lineage>
        <taxon>Viruses</taxon>
        <taxon>Duplodnaviria</taxon>
        <taxon>Heunggongvirae</taxon>
        <taxon>Uroviricota</taxon>
        <taxon>Caudoviricetes</taxon>
        <taxon>Pantevenvirales</taxon>
        <taxon>Ackermannviridae</taxon>
        <taxon>Kujavirus</taxon>
        <taxon>Kujavirus kuja</taxon>
    </lineage>
</organism>
<dbReference type="InterPro" id="IPR013325">
    <property type="entry name" value="RNA_pol_sigma_r2"/>
</dbReference>
<feature type="region of interest" description="Disordered" evidence="1">
    <location>
        <begin position="1"/>
        <end position="27"/>
    </location>
</feature>
<name>A0A6B9J5H3_9CAUD</name>
<dbReference type="Gene3D" id="1.10.10.10">
    <property type="entry name" value="Winged helix-like DNA-binding domain superfamily/Winged helix DNA-binding domain"/>
    <property type="match status" value="1"/>
</dbReference>
<dbReference type="InterPro" id="IPR036388">
    <property type="entry name" value="WH-like_DNA-bd_sf"/>
</dbReference>
<dbReference type="InterPro" id="IPR014284">
    <property type="entry name" value="RNA_pol_sigma-70_dom"/>
</dbReference>
<dbReference type="InterPro" id="IPR050239">
    <property type="entry name" value="Sigma-70_RNA_pol_init_factors"/>
</dbReference>
<evidence type="ECO:0000313" key="3">
    <source>
        <dbReference type="EMBL" id="QGZ16141.1"/>
    </source>
</evidence>
<dbReference type="GO" id="GO:0003700">
    <property type="term" value="F:DNA-binding transcription factor activity"/>
    <property type="evidence" value="ECO:0007669"/>
    <property type="project" value="InterPro"/>
</dbReference>
<dbReference type="PANTHER" id="PTHR30603:SF47">
    <property type="entry name" value="RNA POLYMERASE SIGMA FACTOR SIGD, CHLOROPLASTIC"/>
    <property type="match status" value="1"/>
</dbReference>
<accession>A0A6B9J5H3</accession>
<feature type="domain" description="RNA polymerase sigma-70 region 2" evidence="2">
    <location>
        <begin position="84"/>
        <end position="142"/>
    </location>
</feature>
<dbReference type="InterPro" id="IPR007627">
    <property type="entry name" value="RNA_pol_sigma70_r2"/>
</dbReference>
<dbReference type="InterPro" id="IPR013324">
    <property type="entry name" value="RNA_pol_sigma_r3/r4-like"/>
</dbReference>
<dbReference type="Pfam" id="PF04542">
    <property type="entry name" value="Sigma70_r2"/>
    <property type="match status" value="1"/>
</dbReference>
<proteinExistence type="predicted"/>
<evidence type="ECO:0000256" key="1">
    <source>
        <dbReference type="SAM" id="MobiDB-lite"/>
    </source>
</evidence>
<dbReference type="SUPFAM" id="SSF88946">
    <property type="entry name" value="Sigma2 domain of RNA polymerase sigma factors"/>
    <property type="match status" value="1"/>
</dbReference>